<dbReference type="RefSeq" id="WP_205109378.1">
    <property type="nucleotide sequence ID" value="NZ_BAAAHT010000004.1"/>
</dbReference>
<evidence type="ECO:0000313" key="2">
    <source>
        <dbReference type="EMBL" id="MBM7472543.1"/>
    </source>
</evidence>
<keyword evidence="1" id="KW-1133">Transmembrane helix</keyword>
<feature type="transmembrane region" description="Helical" evidence="1">
    <location>
        <begin position="85"/>
        <end position="105"/>
    </location>
</feature>
<accession>A0ABS2L632</accession>
<dbReference type="Proteomes" id="UP000776164">
    <property type="component" value="Unassembled WGS sequence"/>
</dbReference>
<name>A0ABS2L632_9MICO</name>
<keyword evidence="3" id="KW-1185">Reference proteome</keyword>
<proteinExistence type="predicted"/>
<sequence length="145" mass="15565">MPIPRPEPAGAASASRASFLVRAVWVLWIVGYLIGTTTHLADLVAGGTQTYSGFATGLRVLWISLTVLDPLIVVLLLLRRRAGIVLGVAVILIDIAVNWTVYATIGGNPLFGVIDQTLFAIVIVATARPLWRWFTASPRGRMATA</sequence>
<feature type="transmembrane region" description="Helical" evidence="1">
    <location>
        <begin position="60"/>
        <end position="78"/>
    </location>
</feature>
<protein>
    <submittedName>
        <fullName evidence="2">Uncharacterized protein</fullName>
    </submittedName>
</protein>
<dbReference type="EMBL" id="JAFBBU010000001">
    <property type="protein sequence ID" value="MBM7472543.1"/>
    <property type="molecule type" value="Genomic_DNA"/>
</dbReference>
<reference evidence="2 3" key="1">
    <citation type="submission" date="2021-01" db="EMBL/GenBank/DDBJ databases">
        <title>Sequencing the genomes of 1000 actinobacteria strains.</title>
        <authorList>
            <person name="Klenk H.-P."/>
        </authorList>
    </citation>
    <scope>NUCLEOTIDE SEQUENCE [LARGE SCALE GENOMIC DNA]</scope>
    <source>
        <strain evidence="2 3">DSM 13057</strain>
    </source>
</reference>
<gene>
    <name evidence="2" type="ORF">JOE66_002177</name>
</gene>
<feature type="transmembrane region" description="Helical" evidence="1">
    <location>
        <begin position="20"/>
        <end position="40"/>
    </location>
</feature>
<keyword evidence="1" id="KW-0812">Transmembrane</keyword>
<feature type="transmembrane region" description="Helical" evidence="1">
    <location>
        <begin position="111"/>
        <end position="131"/>
    </location>
</feature>
<evidence type="ECO:0000256" key="1">
    <source>
        <dbReference type="SAM" id="Phobius"/>
    </source>
</evidence>
<organism evidence="2 3">
    <name type="scientific">Subtercola frigoramans</name>
    <dbReference type="NCBI Taxonomy" id="120298"/>
    <lineage>
        <taxon>Bacteria</taxon>
        <taxon>Bacillati</taxon>
        <taxon>Actinomycetota</taxon>
        <taxon>Actinomycetes</taxon>
        <taxon>Micrococcales</taxon>
        <taxon>Microbacteriaceae</taxon>
        <taxon>Subtercola</taxon>
    </lineage>
</organism>
<evidence type="ECO:0000313" key="3">
    <source>
        <dbReference type="Proteomes" id="UP000776164"/>
    </source>
</evidence>
<comment type="caution">
    <text evidence="2">The sequence shown here is derived from an EMBL/GenBank/DDBJ whole genome shotgun (WGS) entry which is preliminary data.</text>
</comment>
<keyword evidence="1" id="KW-0472">Membrane</keyword>